<proteinExistence type="predicted"/>
<evidence type="ECO:0000256" key="3">
    <source>
        <dbReference type="SAM" id="SignalP"/>
    </source>
</evidence>
<sequence length="240" mass="25008">MTVVSSPAFRWLGWVAVLTVAGLCGEAADVSLLPNADAAVGTLDFGAHSPEEIEPRAPAEQQASLEGAEAPHSITRGGSKGPVAAAVGLALLAVFAAMGIFSLRTSSPEQTPEEAQSETAKGSEDEVDGASKEGVCRPSPLTPEAGTATVPQQDTDGLRVFHCRLQAGALDASISVVFRGDRQARASGLAAWVVSVWAPAVAIRRKEMRFLSVLCSGKPPDWRARETTGQLRPRVGQVDA</sequence>
<dbReference type="EMBL" id="HG695838">
    <property type="protein sequence ID" value="CDI86667.1"/>
    <property type="molecule type" value="Genomic_DNA"/>
</dbReference>
<feature type="transmembrane region" description="Helical" evidence="2">
    <location>
        <begin position="83"/>
        <end position="103"/>
    </location>
</feature>
<keyword evidence="2" id="KW-0812">Transmembrane</keyword>
<keyword evidence="2" id="KW-1133">Transmembrane helix</keyword>
<protein>
    <submittedName>
        <fullName evidence="4">Uncharacterized protein</fullName>
    </submittedName>
</protein>
<evidence type="ECO:0000256" key="1">
    <source>
        <dbReference type="SAM" id="MobiDB-lite"/>
    </source>
</evidence>
<evidence type="ECO:0000256" key="2">
    <source>
        <dbReference type="SAM" id="Phobius"/>
    </source>
</evidence>
<reference evidence="4" key="2">
    <citation type="submission" date="2013-10" db="EMBL/GenBank/DDBJ databases">
        <authorList>
            <person name="Aslett M."/>
        </authorList>
    </citation>
    <scope>NUCLEOTIDE SEQUENCE [LARGE SCALE GENOMIC DNA]</scope>
    <source>
        <strain evidence="4">Houghton</strain>
    </source>
</reference>
<feature type="chain" id="PRO_5004671613" evidence="3">
    <location>
        <begin position="28"/>
        <end position="240"/>
    </location>
</feature>
<keyword evidence="3" id="KW-0732">Signal</keyword>
<evidence type="ECO:0000313" key="4">
    <source>
        <dbReference type="EMBL" id="CDI86667.1"/>
    </source>
</evidence>
<feature type="region of interest" description="Disordered" evidence="1">
    <location>
        <begin position="48"/>
        <end position="79"/>
    </location>
</feature>
<reference evidence="4" key="1">
    <citation type="submission" date="2013-10" db="EMBL/GenBank/DDBJ databases">
        <title>Genomic analysis of the causative agents of coccidiosis in chickens.</title>
        <authorList>
            <person name="Reid A.J."/>
            <person name="Blake D."/>
            <person name="Billington K."/>
            <person name="Browne H."/>
            <person name="Dunn M."/>
            <person name="Hung S."/>
            <person name="Kawahara F."/>
            <person name="Miranda-Saavedra D."/>
            <person name="Mourier T."/>
            <person name="Nagra H."/>
            <person name="Otto T.D."/>
            <person name="Rawlings N."/>
            <person name="Sanchez A."/>
            <person name="Sanders M."/>
            <person name="Subramaniam C."/>
            <person name="Tay Y."/>
            <person name="Dear P."/>
            <person name="Doerig C."/>
            <person name="Gruber A."/>
            <person name="Parkinson J."/>
            <person name="Shirley M."/>
            <person name="Wan K.L."/>
            <person name="Berriman M."/>
            <person name="Tomley F."/>
            <person name="Pain A."/>
        </authorList>
    </citation>
    <scope>NUCLEOTIDE SEQUENCE [LARGE SCALE GENOMIC DNA]</scope>
    <source>
        <strain evidence="4">Houghton</strain>
    </source>
</reference>
<feature type="signal peptide" evidence="3">
    <location>
        <begin position="1"/>
        <end position="27"/>
    </location>
</feature>
<dbReference type="AlphaFoldDB" id="U6H472"/>
<name>U6H472_9EIME</name>
<feature type="region of interest" description="Disordered" evidence="1">
    <location>
        <begin position="106"/>
        <end position="151"/>
    </location>
</feature>
<organism evidence="4 5">
    <name type="scientific">Eimeria praecox</name>
    <dbReference type="NCBI Taxonomy" id="51316"/>
    <lineage>
        <taxon>Eukaryota</taxon>
        <taxon>Sar</taxon>
        <taxon>Alveolata</taxon>
        <taxon>Apicomplexa</taxon>
        <taxon>Conoidasida</taxon>
        <taxon>Coccidia</taxon>
        <taxon>Eucoccidiorida</taxon>
        <taxon>Eimeriorina</taxon>
        <taxon>Eimeriidae</taxon>
        <taxon>Eimeria</taxon>
    </lineage>
</organism>
<gene>
    <name evidence="4" type="ORF">EPH_0074220</name>
</gene>
<dbReference type="Proteomes" id="UP000018201">
    <property type="component" value="Unassembled WGS sequence"/>
</dbReference>
<keyword evidence="2" id="KW-0472">Membrane</keyword>
<accession>U6H472</accession>
<keyword evidence="5" id="KW-1185">Reference proteome</keyword>
<evidence type="ECO:0000313" key="5">
    <source>
        <dbReference type="Proteomes" id="UP000018201"/>
    </source>
</evidence>
<feature type="compositionally biased region" description="Basic and acidic residues" evidence="1">
    <location>
        <begin position="121"/>
        <end position="135"/>
    </location>
</feature>
<dbReference type="VEuPathDB" id="ToxoDB:EPH_0074220"/>